<reference evidence="1 2" key="1">
    <citation type="submission" date="2019-05" db="EMBL/GenBank/DDBJ databases">
        <title>Another draft genome of Portunus trituberculatus and its Hox gene families provides insights of decapod evolution.</title>
        <authorList>
            <person name="Jeong J.-H."/>
            <person name="Song I."/>
            <person name="Kim S."/>
            <person name="Choi T."/>
            <person name="Kim D."/>
            <person name="Ryu S."/>
            <person name="Kim W."/>
        </authorList>
    </citation>
    <scope>NUCLEOTIDE SEQUENCE [LARGE SCALE GENOMIC DNA]</scope>
    <source>
        <tissue evidence="1">Muscle</tissue>
    </source>
</reference>
<accession>A0A5B7G6N0</accession>
<protein>
    <submittedName>
        <fullName evidence="1">Uncharacterized protein</fullName>
    </submittedName>
</protein>
<evidence type="ECO:0000313" key="1">
    <source>
        <dbReference type="EMBL" id="MPC52738.1"/>
    </source>
</evidence>
<dbReference type="Proteomes" id="UP000324222">
    <property type="component" value="Unassembled WGS sequence"/>
</dbReference>
<dbReference type="EMBL" id="VSRR010011113">
    <property type="protein sequence ID" value="MPC52738.1"/>
    <property type="molecule type" value="Genomic_DNA"/>
</dbReference>
<dbReference type="AlphaFoldDB" id="A0A5B7G6N0"/>
<comment type="caution">
    <text evidence="1">The sequence shown here is derived from an EMBL/GenBank/DDBJ whole genome shotgun (WGS) entry which is preliminary data.</text>
</comment>
<keyword evidence="2" id="KW-1185">Reference proteome</keyword>
<organism evidence="1 2">
    <name type="scientific">Portunus trituberculatus</name>
    <name type="common">Swimming crab</name>
    <name type="synonym">Neptunus trituberculatus</name>
    <dbReference type="NCBI Taxonomy" id="210409"/>
    <lineage>
        <taxon>Eukaryota</taxon>
        <taxon>Metazoa</taxon>
        <taxon>Ecdysozoa</taxon>
        <taxon>Arthropoda</taxon>
        <taxon>Crustacea</taxon>
        <taxon>Multicrustacea</taxon>
        <taxon>Malacostraca</taxon>
        <taxon>Eumalacostraca</taxon>
        <taxon>Eucarida</taxon>
        <taxon>Decapoda</taxon>
        <taxon>Pleocyemata</taxon>
        <taxon>Brachyura</taxon>
        <taxon>Eubrachyura</taxon>
        <taxon>Portunoidea</taxon>
        <taxon>Portunidae</taxon>
        <taxon>Portuninae</taxon>
        <taxon>Portunus</taxon>
    </lineage>
</organism>
<gene>
    <name evidence="1" type="ORF">E2C01_046614</name>
</gene>
<sequence>MKDGRGEGGGGVRWSGVASGHKALRDYRFLHHHRKGRGPAAIATAAAAADFSTQTKARKSKKENGTLFRLPTCLLKSPQDVFS</sequence>
<proteinExistence type="predicted"/>
<name>A0A5B7G6N0_PORTR</name>
<evidence type="ECO:0000313" key="2">
    <source>
        <dbReference type="Proteomes" id="UP000324222"/>
    </source>
</evidence>